<evidence type="ECO:0000313" key="10">
    <source>
        <dbReference type="Proteomes" id="UP001108240"/>
    </source>
</evidence>
<protein>
    <recommendedName>
        <fullName evidence="4">Ribosome biogenesis protein BRX1 homolog</fullName>
    </recommendedName>
    <alternativeName>
        <fullName evidence="7">Brix domain-containing protein 2</fullName>
    </alternativeName>
</protein>
<evidence type="ECO:0000256" key="4">
    <source>
        <dbReference type="ARBA" id="ARBA00020522"/>
    </source>
</evidence>
<keyword evidence="10" id="KW-1185">Reference proteome</keyword>
<evidence type="ECO:0000256" key="1">
    <source>
        <dbReference type="ARBA" id="ARBA00003439"/>
    </source>
</evidence>
<dbReference type="GO" id="GO:0000027">
    <property type="term" value="P:ribosomal large subunit assembly"/>
    <property type="evidence" value="ECO:0007669"/>
    <property type="project" value="TreeGrafter"/>
</dbReference>
<reference evidence="9" key="1">
    <citation type="submission" date="2025-08" db="UniProtKB">
        <authorList>
            <consortium name="Ensembl"/>
        </authorList>
    </citation>
    <scope>IDENTIFICATION</scope>
</reference>
<evidence type="ECO:0000256" key="2">
    <source>
        <dbReference type="ARBA" id="ARBA00004604"/>
    </source>
</evidence>
<sequence length="89" mass="10024">MSSLMIGSDELSVVMCSALAVSGLRRRRWCVFVVHTLAELKMTGNCLKGSRPLLSFDPKCEKEPHHALLKELFTQVYFSIISPLVLHLH</sequence>
<evidence type="ECO:0000256" key="6">
    <source>
        <dbReference type="ARBA" id="ARBA00023242"/>
    </source>
</evidence>
<dbReference type="PANTHER" id="PTHR13634">
    <property type="entry name" value="RIBOSOME BIOGENESIS PROTEIN BRIX"/>
    <property type="match status" value="1"/>
</dbReference>
<evidence type="ECO:0000256" key="3">
    <source>
        <dbReference type="ARBA" id="ARBA00006369"/>
    </source>
</evidence>
<evidence type="ECO:0000259" key="8">
    <source>
        <dbReference type="Pfam" id="PF04427"/>
    </source>
</evidence>
<dbReference type="Ensembl" id="ENSCCRT00000167745.1">
    <property type="protein sequence ID" value="ENSCCRP00000129902.1"/>
    <property type="gene ID" value="ENSCCRG00000015805.2"/>
</dbReference>
<dbReference type="InterPro" id="IPR007109">
    <property type="entry name" value="Brix"/>
</dbReference>
<comment type="function">
    <text evidence="1">Required for biogenesis of the 60S ribosomal subunit.</text>
</comment>
<organism evidence="9 10">
    <name type="scientific">Cyprinus carpio carpio</name>
    <dbReference type="NCBI Taxonomy" id="630221"/>
    <lineage>
        <taxon>Eukaryota</taxon>
        <taxon>Metazoa</taxon>
        <taxon>Chordata</taxon>
        <taxon>Craniata</taxon>
        <taxon>Vertebrata</taxon>
        <taxon>Euteleostomi</taxon>
        <taxon>Actinopterygii</taxon>
        <taxon>Neopterygii</taxon>
        <taxon>Teleostei</taxon>
        <taxon>Ostariophysi</taxon>
        <taxon>Cypriniformes</taxon>
        <taxon>Cyprinidae</taxon>
        <taxon>Cyprininae</taxon>
        <taxon>Cyprinus</taxon>
    </lineage>
</organism>
<dbReference type="InterPro" id="IPR026532">
    <property type="entry name" value="BRX1"/>
</dbReference>
<reference evidence="9" key="2">
    <citation type="submission" date="2025-09" db="UniProtKB">
        <authorList>
            <consortium name="Ensembl"/>
        </authorList>
    </citation>
    <scope>IDENTIFICATION</scope>
</reference>
<name>A0A9J7ZCF5_CYPCA</name>
<proteinExistence type="inferred from homology"/>
<keyword evidence="6" id="KW-0539">Nucleus</keyword>
<feature type="domain" description="Brix" evidence="8">
    <location>
        <begin position="34"/>
        <end position="77"/>
    </location>
</feature>
<dbReference type="PANTHER" id="PTHR13634:SF0">
    <property type="entry name" value="RIBOSOME BIOGENESIS PROTEIN BRX1 HOMOLOG"/>
    <property type="match status" value="1"/>
</dbReference>
<evidence type="ECO:0000256" key="7">
    <source>
        <dbReference type="ARBA" id="ARBA00033181"/>
    </source>
</evidence>
<comment type="subcellular location">
    <subcellularLocation>
        <location evidence="2">Nucleus</location>
        <location evidence="2">Nucleolus</location>
    </subcellularLocation>
</comment>
<dbReference type="GO" id="GO:0019843">
    <property type="term" value="F:rRNA binding"/>
    <property type="evidence" value="ECO:0007669"/>
    <property type="project" value="InterPro"/>
</dbReference>
<dbReference type="Pfam" id="PF04427">
    <property type="entry name" value="Brix"/>
    <property type="match status" value="1"/>
</dbReference>
<comment type="similarity">
    <text evidence="3">Belongs to the BRX1 family.</text>
</comment>
<dbReference type="GeneTree" id="ENSGT00390000014467"/>
<dbReference type="Proteomes" id="UP001108240">
    <property type="component" value="Unplaced"/>
</dbReference>
<dbReference type="GO" id="GO:0006364">
    <property type="term" value="P:rRNA processing"/>
    <property type="evidence" value="ECO:0007669"/>
    <property type="project" value="InterPro"/>
</dbReference>
<accession>A0A9J7ZCF5</accession>
<keyword evidence="5" id="KW-0690">Ribosome biogenesis</keyword>
<dbReference type="AlphaFoldDB" id="A0A9J7ZCF5"/>
<evidence type="ECO:0000313" key="9">
    <source>
        <dbReference type="Ensembl" id="ENSCCRP00000129902.1"/>
    </source>
</evidence>
<dbReference type="GO" id="GO:0005730">
    <property type="term" value="C:nucleolus"/>
    <property type="evidence" value="ECO:0007669"/>
    <property type="project" value="UniProtKB-SubCell"/>
</dbReference>
<evidence type="ECO:0000256" key="5">
    <source>
        <dbReference type="ARBA" id="ARBA00022517"/>
    </source>
</evidence>